<evidence type="ECO:0000256" key="7">
    <source>
        <dbReference type="ARBA" id="ARBA00022777"/>
    </source>
</evidence>
<feature type="transmembrane region" description="Helical" evidence="12">
    <location>
        <begin position="12"/>
        <end position="36"/>
    </location>
</feature>
<dbReference type="Gene3D" id="3.30.565.10">
    <property type="entry name" value="Histidine kinase-like ATPase, C-terminal domain"/>
    <property type="match status" value="1"/>
</dbReference>
<dbReference type="SMART" id="SM00387">
    <property type="entry name" value="HATPase_c"/>
    <property type="match status" value="1"/>
</dbReference>
<dbReference type="InterPro" id="IPR005467">
    <property type="entry name" value="His_kinase_dom"/>
</dbReference>
<evidence type="ECO:0000256" key="6">
    <source>
        <dbReference type="ARBA" id="ARBA00022692"/>
    </source>
</evidence>
<evidence type="ECO:0000313" key="15">
    <source>
        <dbReference type="Proteomes" id="UP001156664"/>
    </source>
</evidence>
<evidence type="ECO:0000256" key="11">
    <source>
        <dbReference type="SAM" id="Coils"/>
    </source>
</evidence>
<evidence type="ECO:0000256" key="12">
    <source>
        <dbReference type="SAM" id="Phobius"/>
    </source>
</evidence>
<comment type="catalytic activity">
    <reaction evidence="1">
        <text>ATP + protein L-histidine = ADP + protein N-phospho-L-histidine.</text>
        <dbReference type="EC" id="2.7.13.3"/>
    </reaction>
</comment>
<protein>
    <recommendedName>
        <fullName evidence="3">histidine kinase</fullName>
        <ecNumber evidence="3">2.7.13.3</ecNumber>
    </recommendedName>
</protein>
<evidence type="ECO:0000256" key="8">
    <source>
        <dbReference type="ARBA" id="ARBA00022989"/>
    </source>
</evidence>
<evidence type="ECO:0000256" key="4">
    <source>
        <dbReference type="ARBA" id="ARBA00022553"/>
    </source>
</evidence>
<dbReference type="InterPro" id="IPR003661">
    <property type="entry name" value="HisK_dim/P_dom"/>
</dbReference>
<dbReference type="RefSeq" id="WP_284280378.1">
    <property type="nucleotide sequence ID" value="NZ_BSOJ01000009.1"/>
</dbReference>
<dbReference type="CDD" id="cd00082">
    <property type="entry name" value="HisKA"/>
    <property type="match status" value="1"/>
</dbReference>
<evidence type="ECO:0000256" key="3">
    <source>
        <dbReference type="ARBA" id="ARBA00012438"/>
    </source>
</evidence>
<gene>
    <name evidence="14" type="ORF">GCM10007875_10260</name>
</gene>
<evidence type="ECO:0000259" key="13">
    <source>
        <dbReference type="PROSITE" id="PS50109"/>
    </source>
</evidence>
<dbReference type="EMBL" id="BSOJ01000009">
    <property type="protein sequence ID" value="GLR25938.1"/>
    <property type="molecule type" value="Genomic_DNA"/>
</dbReference>
<keyword evidence="5" id="KW-0808">Transferase</keyword>
<reference evidence="15" key="1">
    <citation type="journal article" date="2019" name="Int. J. Syst. Evol. Microbiol.">
        <title>The Global Catalogue of Microorganisms (GCM) 10K type strain sequencing project: providing services to taxonomists for standard genome sequencing and annotation.</title>
        <authorList>
            <consortium name="The Broad Institute Genomics Platform"/>
            <consortium name="The Broad Institute Genome Sequencing Center for Infectious Disease"/>
            <person name="Wu L."/>
            <person name="Ma J."/>
        </authorList>
    </citation>
    <scope>NUCLEOTIDE SEQUENCE [LARGE SCALE GENOMIC DNA]</scope>
    <source>
        <strain evidence="15">NBRC 105857</strain>
    </source>
</reference>
<keyword evidence="10 12" id="KW-0472">Membrane</keyword>
<dbReference type="EC" id="2.7.13.3" evidence="3"/>
<dbReference type="PANTHER" id="PTHR45436">
    <property type="entry name" value="SENSOR HISTIDINE KINASE YKOH"/>
    <property type="match status" value="1"/>
</dbReference>
<keyword evidence="4" id="KW-0597">Phosphoprotein</keyword>
<dbReference type="Proteomes" id="UP001156664">
    <property type="component" value="Unassembled WGS sequence"/>
</dbReference>
<dbReference type="PRINTS" id="PR00344">
    <property type="entry name" value="BCTRLSENSOR"/>
</dbReference>
<dbReference type="InterPro" id="IPR004358">
    <property type="entry name" value="Sig_transdc_His_kin-like_C"/>
</dbReference>
<dbReference type="PANTHER" id="PTHR45436:SF15">
    <property type="entry name" value="SENSOR HISTIDINE KINASE CUSS"/>
    <property type="match status" value="1"/>
</dbReference>
<keyword evidence="9" id="KW-0902">Two-component regulatory system</keyword>
<dbReference type="Gene3D" id="1.10.287.130">
    <property type="match status" value="1"/>
</dbReference>
<dbReference type="GO" id="GO:0016301">
    <property type="term" value="F:kinase activity"/>
    <property type="evidence" value="ECO:0007669"/>
    <property type="project" value="UniProtKB-KW"/>
</dbReference>
<organism evidence="14 15">
    <name type="scientific">Limnobacter litoralis</name>
    <dbReference type="NCBI Taxonomy" id="481366"/>
    <lineage>
        <taxon>Bacteria</taxon>
        <taxon>Pseudomonadati</taxon>
        <taxon>Pseudomonadota</taxon>
        <taxon>Betaproteobacteria</taxon>
        <taxon>Burkholderiales</taxon>
        <taxon>Burkholderiaceae</taxon>
        <taxon>Limnobacter</taxon>
    </lineage>
</organism>
<proteinExistence type="predicted"/>
<dbReference type="SUPFAM" id="SSF55874">
    <property type="entry name" value="ATPase domain of HSP90 chaperone/DNA topoisomerase II/histidine kinase"/>
    <property type="match status" value="1"/>
</dbReference>
<feature type="domain" description="Histidine kinase" evidence="13">
    <location>
        <begin position="235"/>
        <end position="449"/>
    </location>
</feature>
<dbReference type="CDD" id="cd00075">
    <property type="entry name" value="HATPase"/>
    <property type="match status" value="1"/>
</dbReference>
<dbReference type="InterPro" id="IPR036097">
    <property type="entry name" value="HisK_dim/P_sf"/>
</dbReference>
<keyword evidence="8 12" id="KW-1133">Transmembrane helix</keyword>
<accession>A0ABQ5YMY4</accession>
<dbReference type="SUPFAM" id="SSF47384">
    <property type="entry name" value="Homodimeric domain of signal transducing histidine kinase"/>
    <property type="match status" value="1"/>
</dbReference>
<keyword evidence="11" id="KW-0175">Coiled coil</keyword>
<dbReference type="Pfam" id="PF02518">
    <property type="entry name" value="HATPase_c"/>
    <property type="match status" value="1"/>
</dbReference>
<dbReference type="InterPro" id="IPR036890">
    <property type="entry name" value="HATPase_C_sf"/>
</dbReference>
<keyword evidence="6 12" id="KW-0812">Transmembrane</keyword>
<feature type="coiled-coil region" evidence="11">
    <location>
        <begin position="267"/>
        <end position="298"/>
    </location>
</feature>
<comment type="subcellular location">
    <subcellularLocation>
        <location evidence="2">Membrane</location>
        <topology evidence="2">Multi-pass membrane protein</topology>
    </subcellularLocation>
</comment>
<evidence type="ECO:0000256" key="10">
    <source>
        <dbReference type="ARBA" id="ARBA00023136"/>
    </source>
</evidence>
<dbReference type="SMART" id="SM00388">
    <property type="entry name" value="HisKA"/>
    <property type="match status" value="1"/>
</dbReference>
<keyword evidence="15" id="KW-1185">Reference proteome</keyword>
<dbReference type="Pfam" id="PF00512">
    <property type="entry name" value="HisKA"/>
    <property type="match status" value="1"/>
</dbReference>
<evidence type="ECO:0000313" key="14">
    <source>
        <dbReference type="EMBL" id="GLR25938.1"/>
    </source>
</evidence>
<keyword evidence="7 14" id="KW-0418">Kinase</keyword>
<name>A0ABQ5YMY4_9BURK</name>
<dbReference type="PROSITE" id="PS50109">
    <property type="entry name" value="HIS_KIN"/>
    <property type="match status" value="1"/>
</dbReference>
<evidence type="ECO:0000256" key="9">
    <source>
        <dbReference type="ARBA" id="ARBA00023012"/>
    </source>
</evidence>
<sequence length="452" mass="50659">MDGFKRRLKKSIRFRLSVFLSVAIVSISALLAIFSLKFAYEEAHELQDDTLHEITLHFSPTHLPFVERAKQRTNDPEDPETKVIVQYRNNSGEVFKSAADSNLFLVHLTDGFQTVRVNNTQYRVFARTLKDGTQIAVAQDTSVRDEIAGDSALRTLMPAVLLIPVLLYLVADIIGKLFVPLQRLADELDQRSPGDMDPMDDDLLPDEIHPFGTAINRQFARIKKGMETQRQFIADAAHELRSPLTALSLQMELVDATELKPESAQRFKKMQEGLERTRKLLEQLLELARTESNSEEKRPQTPLKQTLRRVLEECMYTATLKRIDLGAEGNLDIELPLSELQLFTLLRNLIDNAVRYTPVGGKVTIQSCMTDTGPMLEVIDNGPGIAQTEQQRVFDSFYRILGSGETGSGLGLAIVKKIMENSNGTIELISPNSDQKNGLTVKLTFTNTQGTA</sequence>
<dbReference type="InterPro" id="IPR050428">
    <property type="entry name" value="TCS_sensor_his_kinase"/>
</dbReference>
<evidence type="ECO:0000256" key="2">
    <source>
        <dbReference type="ARBA" id="ARBA00004141"/>
    </source>
</evidence>
<dbReference type="InterPro" id="IPR003594">
    <property type="entry name" value="HATPase_dom"/>
</dbReference>
<comment type="caution">
    <text evidence="14">The sequence shown here is derived from an EMBL/GenBank/DDBJ whole genome shotgun (WGS) entry which is preliminary data.</text>
</comment>
<evidence type="ECO:0000256" key="5">
    <source>
        <dbReference type="ARBA" id="ARBA00022679"/>
    </source>
</evidence>
<evidence type="ECO:0000256" key="1">
    <source>
        <dbReference type="ARBA" id="ARBA00000085"/>
    </source>
</evidence>